<evidence type="ECO:0000313" key="3">
    <source>
        <dbReference type="Ensembl" id="ENSXETP00000115064"/>
    </source>
</evidence>
<name>A0A803K3Z6_XENTR</name>
<organism evidence="3">
    <name type="scientific">Xenopus tropicalis</name>
    <name type="common">Western clawed frog</name>
    <name type="synonym">Silurana tropicalis</name>
    <dbReference type="NCBI Taxonomy" id="8364"/>
    <lineage>
        <taxon>Eukaryota</taxon>
        <taxon>Metazoa</taxon>
        <taxon>Chordata</taxon>
        <taxon>Craniata</taxon>
        <taxon>Vertebrata</taxon>
        <taxon>Euteleostomi</taxon>
        <taxon>Amphibia</taxon>
        <taxon>Batrachia</taxon>
        <taxon>Anura</taxon>
        <taxon>Pipoidea</taxon>
        <taxon>Pipidae</taxon>
        <taxon>Xenopodinae</taxon>
        <taxon>Xenopus</taxon>
        <taxon>Silurana</taxon>
    </lineage>
</organism>
<dbReference type="GeneTree" id="ENSGT00730000111328"/>
<dbReference type="Ensembl" id="ENSXETT00000110964">
    <property type="protein sequence ID" value="ENSXETP00000115064"/>
    <property type="gene ID" value="ENSXETG00000034674"/>
</dbReference>
<dbReference type="Pfam" id="PF14979">
    <property type="entry name" value="TMEM52"/>
    <property type="match status" value="1"/>
</dbReference>
<dbReference type="AlphaFoldDB" id="A0A803K3Z6"/>
<reference evidence="3" key="1">
    <citation type="journal article" date="2010" name="Science">
        <title>The genome of the Western clawed frog Xenopus tropicalis.</title>
        <authorList>
            <person name="Hellsten U."/>
            <person name="Harland R.M."/>
            <person name="Gilchrist M.J."/>
            <person name="Hendrix D."/>
            <person name="Jurka J."/>
            <person name="Kapitonov V."/>
            <person name="Ovcharenko I."/>
            <person name="Putnam N.H."/>
            <person name="Shu S."/>
            <person name="Taher L."/>
            <person name="Blitz I.L."/>
            <person name="Blumberg B."/>
            <person name="Dichmann D.S."/>
            <person name="Dubchak I."/>
            <person name="Amaya E."/>
            <person name="Detter J.C."/>
            <person name="Fletcher R."/>
            <person name="Gerhard D.S."/>
            <person name="Goodstein D."/>
            <person name="Graves T."/>
            <person name="Grigoriev I.V."/>
            <person name="Grimwood J."/>
            <person name="Kawashima T."/>
            <person name="Lindquist E."/>
            <person name="Lucas S.M."/>
            <person name="Mead P.E."/>
            <person name="Mitros T."/>
            <person name="Ogino H."/>
            <person name="Ohta Y."/>
            <person name="Poliakov A.V."/>
            <person name="Pollet N."/>
            <person name="Robert J."/>
            <person name="Salamov A."/>
            <person name="Sater A.K."/>
            <person name="Schmutz J."/>
            <person name="Terry A."/>
            <person name="Vize P.D."/>
            <person name="Warren W.C."/>
            <person name="Wells D."/>
            <person name="Wills A."/>
            <person name="Wilson R.K."/>
            <person name="Zimmerman L.B."/>
            <person name="Zorn A.M."/>
            <person name="Grainger R."/>
            <person name="Grammer T."/>
            <person name="Khokha M.K."/>
            <person name="Richardson P.M."/>
            <person name="Rokhsar D.S."/>
        </authorList>
    </citation>
    <scope>NUCLEOTIDE SEQUENCE [LARGE SCALE GENOMIC DNA]</scope>
    <source>
        <strain evidence="3">Nigerian</strain>
    </source>
</reference>
<evidence type="ECO:0000256" key="2">
    <source>
        <dbReference type="SAM" id="Phobius"/>
    </source>
</evidence>
<keyword evidence="2" id="KW-1133">Transmembrane helix</keyword>
<accession>A0A803K3Z6</accession>
<feature type="region of interest" description="Disordered" evidence="1">
    <location>
        <begin position="200"/>
        <end position="220"/>
    </location>
</feature>
<dbReference type="FunCoup" id="A0A803K3Z6">
    <property type="interactions" value="81"/>
</dbReference>
<reference evidence="3" key="2">
    <citation type="submission" date="2021-03" db="UniProtKB">
        <authorList>
            <consortium name="Ensembl"/>
        </authorList>
    </citation>
    <scope>IDENTIFICATION</scope>
</reference>
<dbReference type="PANTHER" id="PTHR33955:SF1">
    <property type="entry name" value="TRANSMEMBRANE PROTEIN 52B"/>
    <property type="match status" value="1"/>
</dbReference>
<sequence length="220" mass="24484">MCGGKGRGDHSIQVLRTTQRFFSRGQSNGCWCIGNKLKGSLAGQRCFENMKQWIAWSIFTGIFLVLQARGESDCDYNKHCSKSQEWVNQWYIWLVVTAGLLLLICGITCACLRCCYLRQQRFPEGGGERPCEVTVIAIDHDSTIQSTITSLQSVFSPAARRIFAVSHSHGAPTSFAPAGPETPPCYEEAVRMSRFTVARSTHKSPKLAPVPEERNELPLP</sequence>
<feature type="compositionally biased region" description="Basic and acidic residues" evidence="1">
    <location>
        <begin position="211"/>
        <end position="220"/>
    </location>
</feature>
<dbReference type="InParanoid" id="A0A803K3Z6"/>
<keyword evidence="2" id="KW-0472">Membrane</keyword>
<dbReference type="PANTHER" id="PTHR33955">
    <property type="entry name" value="TRANSMEMBRANE PROTEIN 52"/>
    <property type="match status" value="1"/>
</dbReference>
<protein>
    <recommendedName>
        <fullName evidence="4">Transmembrane protein 52B</fullName>
    </recommendedName>
</protein>
<evidence type="ECO:0008006" key="4">
    <source>
        <dbReference type="Google" id="ProtNLM"/>
    </source>
</evidence>
<dbReference type="InterPro" id="IPR038942">
    <property type="entry name" value="TMEM52"/>
</dbReference>
<evidence type="ECO:0000256" key="1">
    <source>
        <dbReference type="SAM" id="MobiDB-lite"/>
    </source>
</evidence>
<feature type="transmembrane region" description="Helical" evidence="2">
    <location>
        <begin position="90"/>
        <end position="112"/>
    </location>
</feature>
<feature type="transmembrane region" description="Helical" evidence="2">
    <location>
        <begin position="53"/>
        <end position="70"/>
    </location>
</feature>
<dbReference type="Bgee" id="ENSXETG00000034674">
    <property type="expression patterns" value="Expressed in mesonephros and 2 other cell types or tissues"/>
</dbReference>
<keyword evidence="2" id="KW-0812">Transmembrane</keyword>
<proteinExistence type="predicted"/>